<keyword evidence="3" id="KW-1185">Reference proteome</keyword>
<dbReference type="InterPro" id="IPR014748">
    <property type="entry name" value="Enoyl-CoA_hydra_C"/>
</dbReference>
<dbReference type="RefSeq" id="WP_110316268.1">
    <property type="nucleotide sequence ID" value="NZ_QJJU01000006.1"/>
</dbReference>
<dbReference type="Gene3D" id="3.90.226.10">
    <property type="entry name" value="2-enoyl-CoA Hydratase, Chain A, domain 1"/>
    <property type="match status" value="1"/>
</dbReference>
<dbReference type="OrthoDB" id="9777711at2"/>
<comment type="caution">
    <text evidence="2">The sequence shown here is derived from an EMBL/GenBank/DDBJ whole genome shotgun (WGS) entry which is preliminary data.</text>
</comment>
<dbReference type="GO" id="GO:0003824">
    <property type="term" value="F:catalytic activity"/>
    <property type="evidence" value="ECO:0007669"/>
    <property type="project" value="UniProtKB-ARBA"/>
</dbReference>
<dbReference type="SUPFAM" id="SSF52096">
    <property type="entry name" value="ClpP/crotonase"/>
    <property type="match status" value="1"/>
</dbReference>
<proteinExistence type="inferred from homology"/>
<comment type="similarity">
    <text evidence="1">Belongs to the enoyl-CoA hydratase/isomerase family.</text>
</comment>
<dbReference type="Pfam" id="PF00378">
    <property type="entry name" value="ECH_1"/>
    <property type="match status" value="1"/>
</dbReference>
<organism evidence="2 3">
    <name type="scientific">Mycolicibacterium moriokaense</name>
    <dbReference type="NCBI Taxonomy" id="39691"/>
    <lineage>
        <taxon>Bacteria</taxon>
        <taxon>Bacillati</taxon>
        <taxon>Actinomycetota</taxon>
        <taxon>Actinomycetes</taxon>
        <taxon>Mycobacteriales</taxon>
        <taxon>Mycobacteriaceae</taxon>
        <taxon>Mycolicibacterium</taxon>
    </lineage>
</organism>
<dbReference type="NCBIfam" id="NF005126">
    <property type="entry name" value="PRK06563.1"/>
    <property type="match status" value="1"/>
</dbReference>
<dbReference type="Proteomes" id="UP000247781">
    <property type="component" value="Unassembled WGS sequence"/>
</dbReference>
<protein>
    <submittedName>
        <fullName evidence="2">Enoyl-CoA hydratase/carnithine racemase</fullName>
    </submittedName>
</protein>
<reference evidence="2 3" key="2">
    <citation type="submission" date="2018-06" db="EMBL/GenBank/DDBJ databases">
        <title>Sequencing of bacterial isolates from soil warming experiment in Harvard Forest, Massachusetts, USA.</title>
        <authorList>
            <person name="Deangelis K.PhD."/>
        </authorList>
    </citation>
    <scope>NUCLEOTIDE SEQUENCE [LARGE SCALE GENOMIC DNA]</scope>
    <source>
        <strain evidence="2 3">GAS496</strain>
    </source>
</reference>
<evidence type="ECO:0000313" key="3">
    <source>
        <dbReference type="Proteomes" id="UP000247781"/>
    </source>
</evidence>
<dbReference type="EMBL" id="QJJU01000006">
    <property type="protein sequence ID" value="PXX09280.1"/>
    <property type="molecule type" value="Genomic_DNA"/>
</dbReference>
<dbReference type="PANTHER" id="PTHR43802">
    <property type="entry name" value="ENOYL-COA HYDRATASE"/>
    <property type="match status" value="1"/>
</dbReference>
<reference evidence="3" key="1">
    <citation type="submission" date="2018-05" db="EMBL/GenBank/DDBJ databases">
        <authorList>
            <person name="Deangelis K."/>
            <person name="Huntemann M."/>
            <person name="Clum A."/>
            <person name="Pillay M."/>
            <person name="Palaniappan K."/>
            <person name="Varghese N."/>
            <person name="Mikhailova N."/>
            <person name="Stamatis D."/>
            <person name="Reddy T."/>
            <person name="Daum C."/>
            <person name="Shapiro N."/>
            <person name="Ivanova N."/>
            <person name="Kyrpides N."/>
            <person name="Woyke T."/>
        </authorList>
    </citation>
    <scope>NUCLEOTIDE SEQUENCE [LARGE SCALE GENOMIC DNA]</scope>
    <source>
        <strain evidence="3">GAS496</strain>
    </source>
</reference>
<evidence type="ECO:0000313" key="2">
    <source>
        <dbReference type="EMBL" id="PXX09280.1"/>
    </source>
</evidence>
<dbReference type="InterPro" id="IPR029045">
    <property type="entry name" value="ClpP/crotonase-like_dom_sf"/>
</dbReference>
<name>A0A318HMU0_9MYCO</name>
<dbReference type="PANTHER" id="PTHR43802:SF1">
    <property type="entry name" value="IP11341P-RELATED"/>
    <property type="match status" value="1"/>
</dbReference>
<dbReference type="InterPro" id="IPR001753">
    <property type="entry name" value="Enoyl-CoA_hydra/iso"/>
</dbReference>
<dbReference type="Gene3D" id="1.10.12.10">
    <property type="entry name" value="Lyase 2-enoyl-coa Hydratase, Chain A, domain 2"/>
    <property type="match status" value="1"/>
</dbReference>
<dbReference type="CDD" id="cd06558">
    <property type="entry name" value="crotonase-like"/>
    <property type="match status" value="1"/>
</dbReference>
<evidence type="ECO:0000256" key="1">
    <source>
        <dbReference type="ARBA" id="ARBA00005254"/>
    </source>
</evidence>
<accession>A0A318HMU0</accession>
<dbReference type="AlphaFoldDB" id="A0A318HMU0"/>
<gene>
    <name evidence="2" type="ORF">C8E89_106207</name>
</gene>
<sequence>MADEVTIEEDGPLLLIGVNRPDAHNLWNLEVIQAVCRACKRLADAEHLRVGVIFGHGRLFTAGLDLASVAPLIATGDVGALFPEDGLDPWNFFGEPCPKPIVVAVHGRCNTLGIELALASQLAVAAEGTRFAQLEVARGIFPLGGATFRLPARLGAAGMRYLLTAELFDADAALKAGLVNEVVPEGRHLDRAIEIARLIAANAPLAVQAALASARAAERASRDAASAVLLEWNQTVLGSRDAAEGVSAFIERRDPNFEGR</sequence>